<gene>
    <name evidence="2" type="ORF">RM446_02015</name>
</gene>
<dbReference type="RefSeq" id="WP_311543323.1">
    <property type="nucleotide sequence ID" value="NZ_JAVREK010000002.1"/>
</dbReference>
<dbReference type="Gene3D" id="3.50.30.10">
    <property type="entry name" value="Phosphohistidine domain"/>
    <property type="match status" value="1"/>
</dbReference>
<evidence type="ECO:0000259" key="1">
    <source>
        <dbReference type="Pfam" id="PF00391"/>
    </source>
</evidence>
<evidence type="ECO:0000313" key="3">
    <source>
        <dbReference type="Proteomes" id="UP001183226"/>
    </source>
</evidence>
<dbReference type="Pfam" id="PF00391">
    <property type="entry name" value="PEP-utilizers"/>
    <property type="match status" value="1"/>
</dbReference>
<dbReference type="InterPro" id="IPR051549">
    <property type="entry name" value="PEP_Utilizing_Enz"/>
</dbReference>
<sequence>MRNYALLDAETQEDPRQACERRRRERRDAYRRLLDETRNPLKARLVKRLYRAAELLGGLREIHKYQLVRDGYQVRRRALETGRGLAAAGLLDAAEQVFDLTCDDLDHAPEAPGAPQADLRARARANTRYRRLVRRLPGAGFPVAVDSRGRIPRPAPRAPDANVLAGEGVSPGLASGPAKVLSHVGEKPVLPGEVLVARAADPGWTPLFVNAAGIVLETGGSFQHGALVAREYGKPCLVGIEDAARRIVDGQIVEIDGTAGTLTVVSAPAEPRA</sequence>
<protein>
    <submittedName>
        <fullName evidence="2">PEP-utilizing enzyme</fullName>
    </submittedName>
</protein>
<dbReference type="EMBL" id="JAVREK010000002">
    <property type="protein sequence ID" value="MDT0300883.1"/>
    <property type="molecule type" value="Genomic_DNA"/>
</dbReference>
<dbReference type="PANTHER" id="PTHR43615">
    <property type="entry name" value="PHOSPHOENOLPYRUVATE SYNTHASE-RELATED"/>
    <property type="match status" value="1"/>
</dbReference>
<feature type="domain" description="PEP-utilising enzyme mobile" evidence="1">
    <location>
        <begin position="191"/>
        <end position="260"/>
    </location>
</feature>
<name>A0ABU2KNZ1_9ACTN</name>
<dbReference type="InterPro" id="IPR036637">
    <property type="entry name" value="Phosphohistidine_dom_sf"/>
</dbReference>
<reference evidence="3" key="1">
    <citation type="submission" date="2023-07" db="EMBL/GenBank/DDBJ databases">
        <title>30 novel species of actinomycetes from the DSMZ collection.</title>
        <authorList>
            <person name="Nouioui I."/>
        </authorList>
    </citation>
    <scope>NUCLEOTIDE SEQUENCE [LARGE SCALE GENOMIC DNA]</scope>
    <source>
        <strain evidence="3">DSM 45055</strain>
    </source>
</reference>
<comment type="caution">
    <text evidence="2">The sequence shown here is derived from an EMBL/GenBank/DDBJ whole genome shotgun (WGS) entry which is preliminary data.</text>
</comment>
<organism evidence="2 3">
    <name type="scientific">Streptomonospora wellingtoniae</name>
    <dbReference type="NCBI Taxonomy" id="3075544"/>
    <lineage>
        <taxon>Bacteria</taxon>
        <taxon>Bacillati</taxon>
        <taxon>Actinomycetota</taxon>
        <taxon>Actinomycetes</taxon>
        <taxon>Streptosporangiales</taxon>
        <taxon>Nocardiopsidaceae</taxon>
        <taxon>Streptomonospora</taxon>
    </lineage>
</organism>
<accession>A0ABU2KNZ1</accession>
<keyword evidence="3" id="KW-1185">Reference proteome</keyword>
<proteinExistence type="predicted"/>
<dbReference type="Proteomes" id="UP001183226">
    <property type="component" value="Unassembled WGS sequence"/>
</dbReference>
<evidence type="ECO:0000313" key="2">
    <source>
        <dbReference type="EMBL" id="MDT0300883.1"/>
    </source>
</evidence>
<dbReference type="SUPFAM" id="SSF52009">
    <property type="entry name" value="Phosphohistidine domain"/>
    <property type="match status" value="1"/>
</dbReference>
<dbReference type="PANTHER" id="PTHR43615:SF1">
    <property type="entry name" value="PPDK_N DOMAIN-CONTAINING PROTEIN"/>
    <property type="match status" value="1"/>
</dbReference>
<dbReference type="InterPro" id="IPR008279">
    <property type="entry name" value="PEP-util_enz_mobile_dom"/>
</dbReference>